<protein>
    <submittedName>
        <fullName evidence="2">Uncharacterized protein</fullName>
    </submittedName>
</protein>
<evidence type="ECO:0000256" key="1">
    <source>
        <dbReference type="SAM" id="MobiDB-lite"/>
    </source>
</evidence>
<gene>
    <name evidence="2" type="ORF">HXX76_014667</name>
</gene>
<dbReference type="AlphaFoldDB" id="A0A835VSW5"/>
<proteinExistence type="predicted"/>
<feature type="compositionally biased region" description="Low complexity" evidence="1">
    <location>
        <begin position="343"/>
        <end position="358"/>
    </location>
</feature>
<dbReference type="EMBL" id="JAEHOC010000067">
    <property type="protein sequence ID" value="KAG2424289.1"/>
    <property type="molecule type" value="Genomic_DNA"/>
</dbReference>
<accession>A0A835VSW5</accession>
<reference evidence="2" key="1">
    <citation type="journal article" date="2020" name="bioRxiv">
        <title>Comparative genomics of Chlamydomonas.</title>
        <authorList>
            <person name="Craig R.J."/>
            <person name="Hasan A.R."/>
            <person name="Ness R.W."/>
            <person name="Keightley P.D."/>
        </authorList>
    </citation>
    <scope>NUCLEOTIDE SEQUENCE</scope>
    <source>
        <strain evidence="2">SAG 7.73</strain>
    </source>
</reference>
<organism evidence="2 3">
    <name type="scientific">Chlamydomonas incerta</name>
    <dbReference type="NCBI Taxonomy" id="51695"/>
    <lineage>
        <taxon>Eukaryota</taxon>
        <taxon>Viridiplantae</taxon>
        <taxon>Chlorophyta</taxon>
        <taxon>core chlorophytes</taxon>
        <taxon>Chlorophyceae</taxon>
        <taxon>CS clade</taxon>
        <taxon>Chlamydomonadales</taxon>
        <taxon>Chlamydomonadaceae</taxon>
        <taxon>Chlamydomonas</taxon>
    </lineage>
</organism>
<dbReference type="OrthoDB" id="547141at2759"/>
<evidence type="ECO:0000313" key="3">
    <source>
        <dbReference type="Proteomes" id="UP000650467"/>
    </source>
</evidence>
<feature type="region of interest" description="Disordered" evidence="1">
    <location>
        <begin position="337"/>
        <end position="384"/>
    </location>
</feature>
<feature type="compositionally biased region" description="Gly residues" evidence="1">
    <location>
        <begin position="359"/>
        <end position="379"/>
    </location>
</feature>
<name>A0A835VSW5_CHLIN</name>
<dbReference type="Proteomes" id="UP000650467">
    <property type="component" value="Unassembled WGS sequence"/>
</dbReference>
<evidence type="ECO:0000313" key="2">
    <source>
        <dbReference type="EMBL" id="KAG2424289.1"/>
    </source>
</evidence>
<comment type="caution">
    <text evidence="2">The sequence shown here is derived from an EMBL/GenBank/DDBJ whole genome shotgun (WGS) entry which is preliminary data.</text>
</comment>
<keyword evidence="3" id="KW-1185">Reference proteome</keyword>
<sequence>MAPSVYGGYGPKPSPVYGPGYSAPPTYSTYPPPPTYGGKSPVAPYCTTITGCLTVNASSGGALDAFNLTAANWVAASPSAVKGAAGLLYEFGVATPLGMSGNFGYTPYRPYSPAPSFVIQGLPVGLVDLYVCVRSAGAATPNQPVGPRGCASLRINVTSEVSERQVMDQLSAIAAFTSVINSPNASTASIAAIVVAVEVSQRLAAVAALTNSSSFVGNSGNSSMNAMYNSSRASIPGLATGLLQDVVDLSAAAAGGPSAAAATTATLAAFGAMDTLWPLASDTGRNLVVSRVSVITAPLASQQVAPEDAEHVVGLLTTILTDGPDLVIATVSAYAASSGGNGTTASGNSTSGGSSSTNGGDGNMGNMGNGTGNGNGNGNGNQMQGLSEAANALLVAVSDSSASLTRGLLNGAPADGTPVRFATAKLTAAVQRATAALAAAGVTVSVAAATVSVNQGSGRHRHSRHLIASTSTGDYAANAQVSASLNPAVGGLCSSDPTCASAGLGVALTVLPDPSLLLTALGGSAAALAANMSDYTPGSSVQLVSPIVRVTAPGLPSTAFSLASLLYLDLPVNASAVAAGGSTAKRALVRLQDFNVATADASVGVSASRSTTVTSNSTTAAAERVVSGYSNTLGDFVVIQYNSNGVGQSGSGGAAGQSLPSALLALTSAVGAVVLGALLL</sequence>